<evidence type="ECO:0000256" key="5">
    <source>
        <dbReference type="ARBA" id="ARBA00022840"/>
    </source>
</evidence>
<sequence>MPESAGLTPRKKDWADDDSSDDGGETLRREFGSPPKAKSTEPSQPQKDNSGDAPVASLLSRIGGLSTNPNDYDEKSSPPPSSSQPQQPAQTSQPPKETGSAVRPKPNISNPLFGRALAGVKSDRAASASSPAPTPASSAPAPAAEAVTTAPEEKKDEKKDEKKPVSETPKEGKMDDAEGWGSAPDTTDKTNGDAKAAENYGDMGGEGAAADERMSMGSGLISNDFKVEVKLADLQADVNSPLYSAKTFEELPIHDDLKKGIYAAGFKKPSKIQERALPLLLTNPPRNLIGQSQSGTGKTAAFTLDMLSRVDPAIVAPQAICLAPSRELARQIQEVVDRIGQFTQISTFLAVPQAWKRGVKIDKHILIGTPGTVLDMLTRGGNIFDPRLIRVFVLDEADEMIAQQTSGAGLGDQTLRIKRALSRDAQIVLFSATFPDRVRDFAERIAPEANQIYLKQEDVTVDAIKQLWLECDGEEGKFETLSLLYELMTIGQSIVFCRRKDTADRIAQRLTEDGHSVASLHGGKEHTDRDQVLDTFRNGQTKVLITTNVVARGIDISQVNMVVNYDVPTIKDEYGGGWDVDIESYIHRIGRTGRFGRKGCSIIFAHDARSQSEIQEIQNRLGGKPMKKIDARNPDDVDQLEKALKLAMKGPA</sequence>
<evidence type="ECO:0000256" key="4">
    <source>
        <dbReference type="ARBA" id="ARBA00022806"/>
    </source>
</evidence>
<feature type="compositionally biased region" description="Low complexity" evidence="10">
    <location>
        <begin position="125"/>
        <end position="150"/>
    </location>
</feature>
<feature type="compositionally biased region" description="Acidic residues" evidence="10">
    <location>
        <begin position="15"/>
        <end position="24"/>
    </location>
</feature>
<dbReference type="GO" id="GO:0016787">
    <property type="term" value="F:hydrolase activity"/>
    <property type="evidence" value="ECO:0007669"/>
    <property type="project" value="UniProtKB-KW"/>
</dbReference>
<dbReference type="AlphaFoldDB" id="A0AAD9CU91"/>
<evidence type="ECO:0000256" key="1">
    <source>
        <dbReference type="ARBA" id="ARBA00012552"/>
    </source>
</evidence>
<evidence type="ECO:0000256" key="7">
    <source>
        <dbReference type="ARBA" id="ARBA00047984"/>
    </source>
</evidence>
<feature type="domain" description="Helicase ATP-binding" evidence="11">
    <location>
        <begin position="279"/>
        <end position="452"/>
    </location>
</feature>
<dbReference type="InterPro" id="IPR014014">
    <property type="entry name" value="RNA_helicase_DEAD_Q_motif"/>
</dbReference>
<feature type="domain" description="DEAD-box RNA helicase Q" evidence="13">
    <location>
        <begin position="246"/>
        <end position="274"/>
    </location>
</feature>
<organism evidence="14 15">
    <name type="scientific">Papiliotrema laurentii</name>
    <name type="common">Cryptococcus laurentii</name>
    <dbReference type="NCBI Taxonomy" id="5418"/>
    <lineage>
        <taxon>Eukaryota</taxon>
        <taxon>Fungi</taxon>
        <taxon>Dikarya</taxon>
        <taxon>Basidiomycota</taxon>
        <taxon>Agaricomycotina</taxon>
        <taxon>Tremellomycetes</taxon>
        <taxon>Tremellales</taxon>
        <taxon>Rhynchogastremaceae</taxon>
        <taxon>Papiliotrema</taxon>
    </lineage>
</organism>
<dbReference type="EMBL" id="JAODAN010000009">
    <property type="protein sequence ID" value="KAK1922232.1"/>
    <property type="molecule type" value="Genomic_DNA"/>
</dbReference>
<evidence type="ECO:0000256" key="2">
    <source>
        <dbReference type="ARBA" id="ARBA00022741"/>
    </source>
</evidence>
<dbReference type="InterPro" id="IPR001650">
    <property type="entry name" value="Helicase_C-like"/>
</dbReference>
<dbReference type="PROSITE" id="PS51192">
    <property type="entry name" value="HELICASE_ATP_BIND_1"/>
    <property type="match status" value="1"/>
</dbReference>
<dbReference type="Gene3D" id="3.40.50.300">
    <property type="entry name" value="P-loop containing nucleotide triphosphate hydrolases"/>
    <property type="match status" value="2"/>
</dbReference>
<evidence type="ECO:0000313" key="15">
    <source>
        <dbReference type="Proteomes" id="UP001182556"/>
    </source>
</evidence>
<feature type="region of interest" description="Disordered" evidence="10">
    <location>
        <begin position="1"/>
        <end position="210"/>
    </location>
</feature>
<dbReference type="GO" id="GO:0005524">
    <property type="term" value="F:ATP binding"/>
    <property type="evidence" value="ECO:0007669"/>
    <property type="project" value="UniProtKB-KW"/>
</dbReference>
<dbReference type="InterPro" id="IPR014001">
    <property type="entry name" value="Helicase_ATP-bd"/>
</dbReference>
<evidence type="ECO:0000256" key="3">
    <source>
        <dbReference type="ARBA" id="ARBA00022801"/>
    </source>
</evidence>
<keyword evidence="15" id="KW-1185">Reference proteome</keyword>
<dbReference type="GO" id="GO:0003723">
    <property type="term" value="F:RNA binding"/>
    <property type="evidence" value="ECO:0007669"/>
    <property type="project" value="UniProtKB-KW"/>
</dbReference>
<dbReference type="EC" id="3.6.4.13" evidence="1"/>
<keyword evidence="6" id="KW-0694">RNA-binding</keyword>
<proteinExistence type="inferred from homology"/>
<keyword evidence="5 9" id="KW-0067">ATP-binding</keyword>
<comment type="caution">
    <text evidence="14">The sequence shown here is derived from an EMBL/GenBank/DDBJ whole genome shotgun (WGS) entry which is preliminary data.</text>
</comment>
<evidence type="ECO:0000256" key="8">
    <source>
        <dbReference type="PROSITE-ProRule" id="PRU00552"/>
    </source>
</evidence>
<dbReference type="CDD" id="cd18787">
    <property type="entry name" value="SF2_C_DEAD"/>
    <property type="match status" value="1"/>
</dbReference>
<dbReference type="SUPFAM" id="SSF52540">
    <property type="entry name" value="P-loop containing nucleoside triphosphate hydrolases"/>
    <property type="match status" value="1"/>
</dbReference>
<dbReference type="GO" id="GO:0003724">
    <property type="term" value="F:RNA helicase activity"/>
    <property type="evidence" value="ECO:0007669"/>
    <property type="project" value="UniProtKB-EC"/>
</dbReference>
<dbReference type="Pfam" id="PF00270">
    <property type="entry name" value="DEAD"/>
    <property type="match status" value="1"/>
</dbReference>
<feature type="compositionally biased region" description="Basic and acidic residues" evidence="10">
    <location>
        <begin position="151"/>
        <end position="176"/>
    </location>
</feature>
<dbReference type="PANTHER" id="PTHR47958">
    <property type="entry name" value="ATP-DEPENDENT RNA HELICASE DBP3"/>
    <property type="match status" value="1"/>
</dbReference>
<evidence type="ECO:0000256" key="9">
    <source>
        <dbReference type="RuleBase" id="RU000492"/>
    </source>
</evidence>
<dbReference type="PROSITE" id="PS00039">
    <property type="entry name" value="DEAD_ATP_HELICASE"/>
    <property type="match status" value="1"/>
</dbReference>
<dbReference type="Proteomes" id="UP001182556">
    <property type="component" value="Unassembled WGS sequence"/>
</dbReference>
<dbReference type="SMART" id="SM00490">
    <property type="entry name" value="HELICc"/>
    <property type="match status" value="1"/>
</dbReference>
<feature type="short sequence motif" description="Q motif" evidence="8">
    <location>
        <begin position="246"/>
        <end position="274"/>
    </location>
</feature>
<keyword evidence="3 9" id="KW-0378">Hydrolase</keyword>
<dbReference type="PROSITE" id="PS51194">
    <property type="entry name" value="HELICASE_CTER"/>
    <property type="match status" value="1"/>
</dbReference>
<name>A0AAD9CU91_PAPLA</name>
<keyword evidence="4 9" id="KW-0347">Helicase</keyword>
<dbReference type="FunFam" id="3.40.50.300:FF:000849">
    <property type="entry name" value="ATP-dependent RNA helicase DBP5"/>
    <property type="match status" value="1"/>
</dbReference>
<evidence type="ECO:0000259" key="11">
    <source>
        <dbReference type="PROSITE" id="PS51192"/>
    </source>
</evidence>
<comment type="catalytic activity">
    <reaction evidence="7">
        <text>ATP + H2O = ADP + phosphate + H(+)</text>
        <dbReference type="Rhea" id="RHEA:13065"/>
        <dbReference type="ChEBI" id="CHEBI:15377"/>
        <dbReference type="ChEBI" id="CHEBI:15378"/>
        <dbReference type="ChEBI" id="CHEBI:30616"/>
        <dbReference type="ChEBI" id="CHEBI:43474"/>
        <dbReference type="ChEBI" id="CHEBI:456216"/>
        <dbReference type="EC" id="3.6.4.13"/>
    </reaction>
</comment>
<dbReference type="CDD" id="cd17963">
    <property type="entry name" value="DEADc_DDX19_DDX25"/>
    <property type="match status" value="1"/>
</dbReference>
<dbReference type="InterPro" id="IPR011545">
    <property type="entry name" value="DEAD/DEAH_box_helicase_dom"/>
</dbReference>
<evidence type="ECO:0000256" key="6">
    <source>
        <dbReference type="ARBA" id="ARBA00022884"/>
    </source>
</evidence>
<feature type="compositionally biased region" description="Low complexity" evidence="10">
    <location>
        <begin position="83"/>
        <end position="95"/>
    </location>
</feature>
<comment type="similarity">
    <text evidence="9">Belongs to the DEAD box helicase family.</text>
</comment>
<evidence type="ECO:0000256" key="10">
    <source>
        <dbReference type="SAM" id="MobiDB-lite"/>
    </source>
</evidence>
<dbReference type="PROSITE" id="PS51195">
    <property type="entry name" value="Q_MOTIF"/>
    <property type="match status" value="1"/>
</dbReference>
<evidence type="ECO:0000259" key="12">
    <source>
        <dbReference type="PROSITE" id="PS51194"/>
    </source>
</evidence>
<dbReference type="Pfam" id="PF00271">
    <property type="entry name" value="Helicase_C"/>
    <property type="match status" value="1"/>
</dbReference>
<reference evidence="14" key="1">
    <citation type="submission" date="2023-02" db="EMBL/GenBank/DDBJ databases">
        <title>Identification and recombinant expression of a fungal hydrolase from Papiliotrema laurentii that hydrolyzes apple cutin and clears colloidal polyester polyurethane.</title>
        <authorList>
            <consortium name="DOE Joint Genome Institute"/>
            <person name="Roman V.A."/>
            <person name="Bojanowski C."/>
            <person name="Crable B.R."/>
            <person name="Wagner D.N."/>
            <person name="Hung C.S."/>
            <person name="Nadeau L.J."/>
            <person name="Schratz L."/>
            <person name="Haridas S."/>
            <person name="Pangilinan J."/>
            <person name="Lipzen A."/>
            <person name="Na H."/>
            <person name="Yan M."/>
            <person name="Ng V."/>
            <person name="Grigoriev I.V."/>
            <person name="Spatafora J.W."/>
            <person name="Barlow D."/>
            <person name="Biffinger J."/>
            <person name="Kelley-Loughnane N."/>
            <person name="Varaljay V.A."/>
            <person name="Crookes-Goodson W.J."/>
        </authorList>
    </citation>
    <scope>NUCLEOTIDE SEQUENCE</scope>
    <source>
        <strain evidence="14">5307AH</strain>
    </source>
</reference>
<dbReference type="SMART" id="SM00487">
    <property type="entry name" value="DEXDc"/>
    <property type="match status" value="1"/>
</dbReference>
<keyword evidence="2 9" id="KW-0547">Nucleotide-binding</keyword>
<dbReference type="InterPro" id="IPR027417">
    <property type="entry name" value="P-loop_NTPase"/>
</dbReference>
<feature type="domain" description="Helicase C-terminal" evidence="12">
    <location>
        <begin position="463"/>
        <end position="635"/>
    </location>
</feature>
<accession>A0AAD9CU91</accession>
<gene>
    <name evidence="14" type="ORF">DB88DRAFT_497623</name>
</gene>
<evidence type="ECO:0000259" key="13">
    <source>
        <dbReference type="PROSITE" id="PS51195"/>
    </source>
</evidence>
<protein>
    <recommendedName>
        <fullName evidence="1">RNA helicase</fullName>
        <ecNumber evidence="1">3.6.4.13</ecNumber>
    </recommendedName>
</protein>
<dbReference type="InterPro" id="IPR000629">
    <property type="entry name" value="RNA-helicase_DEAD-box_CS"/>
</dbReference>
<feature type="compositionally biased region" description="Basic and acidic residues" evidence="10">
    <location>
        <begin position="186"/>
        <end position="196"/>
    </location>
</feature>
<evidence type="ECO:0000313" key="14">
    <source>
        <dbReference type="EMBL" id="KAK1922232.1"/>
    </source>
</evidence>